<evidence type="ECO:0000313" key="4">
    <source>
        <dbReference type="EMBL" id="NDL59010.1"/>
    </source>
</evidence>
<dbReference type="EMBL" id="WLZY01000006">
    <property type="protein sequence ID" value="NDL59010.1"/>
    <property type="molecule type" value="Genomic_DNA"/>
</dbReference>
<evidence type="ECO:0000256" key="2">
    <source>
        <dbReference type="SAM" id="Coils"/>
    </source>
</evidence>
<keyword evidence="5" id="KW-1185">Reference proteome</keyword>
<comment type="caution">
    <text evidence="4">The sequence shown here is derived from an EMBL/GenBank/DDBJ whole genome shotgun (WGS) entry which is preliminary data.</text>
</comment>
<dbReference type="PROSITE" id="PS50983">
    <property type="entry name" value="FE_B12_PBP"/>
    <property type="match status" value="2"/>
</dbReference>
<evidence type="ECO:0000259" key="3">
    <source>
        <dbReference type="PROSITE" id="PS50983"/>
    </source>
</evidence>
<evidence type="ECO:0000256" key="1">
    <source>
        <dbReference type="ARBA" id="ARBA00008814"/>
    </source>
</evidence>
<dbReference type="InterPro" id="IPR050902">
    <property type="entry name" value="ABC_Transporter_SBP"/>
</dbReference>
<reference evidence="4 5" key="1">
    <citation type="submission" date="2019-11" db="EMBL/GenBank/DDBJ databases">
        <authorList>
            <person name="Li X.-J."/>
            <person name="Feng X.-M."/>
        </authorList>
    </citation>
    <scope>NUCLEOTIDE SEQUENCE [LARGE SCALE GENOMIC DNA]</scope>
    <source>
        <strain evidence="4 5">XMNu-373</strain>
    </source>
</reference>
<protein>
    <submittedName>
        <fullName evidence="4">ABC transporter substrate-binding protein</fullName>
    </submittedName>
</protein>
<dbReference type="Gene3D" id="3.40.50.1980">
    <property type="entry name" value="Nitrogenase molybdenum iron protein domain"/>
    <property type="match status" value="4"/>
</dbReference>
<accession>A0A7K3M751</accession>
<dbReference type="Proteomes" id="UP000460435">
    <property type="component" value="Unassembled WGS sequence"/>
</dbReference>
<evidence type="ECO:0000313" key="5">
    <source>
        <dbReference type="Proteomes" id="UP000460435"/>
    </source>
</evidence>
<dbReference type="SUPFAM" id="SSF53807">
    <property type="entry name" value="Helical backbone' metal receptor"/>
    <property type="match status" value="2"/>
</dbReference>
<dbReference type="PANTHER" id="PTHR30535">
    <property type="entry name" value="VITAMIN B12-BINDING PROTEIN"/>
    <property type="match status" value="1"/>
</dbReference>
<proteinExistence type="inferred from homology"/>
<gene>
    <name evidence="4" type="ORF">F7O44_18245</name>
</gene>
<keyword evidence="2" id="KW-0175">Coiled coil</keyword>
<name>A0A7K3M751_9ACTN</name>
<organism evidence="4 5">
    <name type="scientific">Phytoactinopolyspora mesophila</name>
    <dbReference type="NCBI Taxonomy" id="2650750"/>
    <lineage>
        <taxon>Bacteria</taxon>
        <taxon>Bacillati</taxon>
        <taxon>Actinomycetota</taxon>
        <taxon>Actinomycetes</taxon>
        <taxon>Jiangellales</taxon>
        <taxon>Jiangellaceae</taxon>
        <taxon>Phytoactinopolyspora</taxon>
    </lineage>
</organism>
<dbReference type="PANTHER" id="PTHR30535:SF4">
    <property type="entry name" value="HEMIN-BINDING PERIPLASMIC PROTEIN HMUT"/>
    <property type="match status" value="1"/>
</dbReference>
<comment type="similarity">
    <text evidence="1">Belongs to the bacterial solute-binding protein 8 family.</text>
</comment>
<feature type="domain" description="Fe/B12 periplasmic-binding" evidence="3">
    <location>
        <begin position="55"/>
        <end position="321"/>
    </location>
</feature>
<dbReference type="InterPro" id="IPR002491">
    <property type="entry name" value="ABC_transptr_periplasmic_BD"/>
</dbReference>
<feature type="coiled-coil region" evidence="2">
    <location>
        <begin position="154"/>
        <end position="198"/>
    </location>
</feature>
<dbReference type="AlphaFoldDB" id="A0A7K3M751"/>
<feature type="domain" description="Fe/B12 periplasmic-binding" evidence="3">
    <location>
        <begin position="337"/>
        <end position="604"/>
    </location>
</feature>
<sequence length="609" mass="64008">MTAVSEQETGRRSRLRTAGWVLAPVLAMVLAACGSDDEQLAASGDEPVATDGPASVAALSSDTAEAVRALAGTDRLVAVPASTTNEHLGNYPDEMAQVPNHVPPSGNLDPEQVLSWEPDLVVVTARHDGEQDAGDLLDQSDVPLVTIQNNWGSVEQLQENYEVIAEALGTQEQADELIAGMDADLAEIAAQLDDVDEEPTVLVLTNQAENPFIAGPDSMSTDIVRHAGGTPAVEDAGIERTMPADPEQIIRLDPDAILLVDVMGKGEESFDGLLGNDAVAELPAVEEDRVLMLPGRSAMAAAGVHVVDGVREIAAWLHPDVVTGAAAPDAAEDGAERIAALSGDAAEVLVELVGPERLAVVPESTTTEESGNNPELMRQVPDTIPSVSNIDPEQILAYEPDLVVLTTRHEAEQDARDLLTDSGVPVIAIDNNWETFEQIADNVTMLGEAVEAEERADELVAEFGDRIAEVTAAVADVEDKPVVLVMLSLGADNPYLIGPDSISSGIVRDAGAELAVEQTGITKSMQADPEQVVKADPDAIVLINTGGRGLDDYADLLANEAVAGLDAVVNDEILLLDSTKATATAGLRTVDGLEEVARWLHPGQFGEDN</sequence>
<dbReference type="RefSeq" id="WP_162451705.1">
    <property type="nucleotide sequence ID" value="NZ_WLZY01000006.1"/>
</dbReference>
<dbReference type="Pfam" id="PF01497">
    <property type="entry name" value="Peripla_BP_2"/>
    <property type="match status" value="2"/>
</dbReference>